<gene>
    <name evidence="1" type="ORF">P378_03905</name>
</gene>
<dbReference type="EMBL" id="AWQQ01000024">
    <property type="protein sequence ID" value="PHJ39351.1"/>
    <property type="molecule type" value="Genomic_DNA"/>
</dbReference>
<reference evidence="1 2" key="1">
    <citation type="submission" date="2013-09" db="EMBL/GenBank/DDBJ databases">
        <title>Biodegradation of hydrocarbons in the deep terrestrial subsurface : characterization of a microbial consortium composed of two Desulfotomaculum species originating from a deep geological formation.</title>
        <authorList>
            <person name="Aullo T."/>
            <person name="Berlendis S."/>
            <person name="Lascourreges J.-F."/>
            <person name="Dessort D."/>
            <person name="Saint-Laurent S."/>
            <person name="Schraauwers B."/>
            <person name="Mas J."/>
            <person name="Magot M."/>
            <person name="Ranchou-Peyruse A."/>
        </authorList>
    </citation>
    <scope>NUCLEOTIDE SEQUENCE [LARGE SCALE GENOMIC DNA]</scope>
    <source>
        <strain evidence="1 2">Bs107</strain>
    </source>
</reference>
<name>A0A2C6L3S8_9FIRM</name>
<dbReference type="Proteomes" id="UP000222564">
    <property type="component" value="Unassembled WGS sequence"/>
</dbReference>
<dbReference type="RefSeq" id="WP_099082273.1">
    <property type="nucleotide sequence ID" value="NZ_AWQQ01000024.1"/>
</dbReference>
<accession>A0A2C6L3S8</accession>
<sequence>MYYHLLQAASLLVFRQTAEMITLATSPEFIPRQADELILSVGRLLDIHENVLQNVVKQHAAMKTVR</sequence>
<protein>
    <submittedName>
        <fullName evidence="1">Uncharacterized protein</fullName>
    </submittedName>
</protein>
<comment type="caution">
    <text evidence="1">The sequence shown here is derived from an EMBL/GenBank/DDBJ whole genome shotgun (WGS) entry which is preliminary data.</text>
</comment>
<evidence type="ECO:0000313" key="1">
    <source>
        <dbReference type="EMBL" id="PHJ39351.1"/>
    </source>
</evidence>
<dbReference type="AlphaFoldDB" id="A0A2C6L3S8"/>
<evidence type="ECO:0000313" key="2">
    <source>
        <dbReference type="Proteomes" id="UP000222564"/>
    </source>
</evidence>
<keyword evidence="2" id="KW-1185">Reference proteome</keyword>
<proteinExistence type="predicted"/>
<organism evidence="1 2">
    <name type="scientific">Desulforamulus profundi</name>
    <dbReference type="NCBI Taxonomy" id="1383067"/>
    <lineage>
        <taxon>Bacteria</taxon>
        <taxon>Bacillati</taxon>
        <taxon>Bacillota</taxon>
        <taxon>Clostridia</taxon>
        <taxon>Eubacteriales</taxon>
        <taxon>Peptococcaceae</taxon>
        <taxon>Desulforamulus</taxon>
    </lineage>
</organism>
<dbReference type="OrthoDB" id="157023at2"/>